<dbReference type="SUPFAM" id="SSF51569">
    <property type="entry name" value="Aldolase"/>
    <property type="match status" value="1"/>
</dbReference>
<dbReference type="PANTHER" id="PTHR42966:SF1">
    <property type="entry name" value="SIALIC ACID SYNTHASE"/>
    <property type="match status" value="1"/>
</dbReference>
<dbReference type="InterPro" id="IPR051690">
    <property type="entry name" value="PseI-like"/>
</dbReference>
<dbReference type="EMBL" id="BARS01054038">
    <property type="protein sequence ID" value="GAG44991.1"/>
    <property type="molecule type" value="Genomic_DNA"/>
</dbReference>
<proteinExistence type="predicted"/>
<dbReference type="InterPro" id="IPR013785">
    <property type="entry name" value="Aldolase_TIM"/>
</dbReference>
<evidence type="ECO:0000313" key="2">
    <source>
        <dbReference type="EMBL" id="GAG44991.1"/>
    </source>
</evidence>
<feature type="non-terminal residue" evidence="2">
    <location>
        <position position="1"/>
    </location>
</feature>
<organism evidence="2">
    <name type="scientific">marine sediment metagenome</name>
    <dbReference type="NCBI Taxonomy" id="412755"/>
    <lineage>
        <taxon>unclassified sequences</taxon>
        <taxon>metagenomes</taxon>
        <taxon>ecological metagenomes</taxon>
    </lineage>
</organism>
<dbReference type="AlphaFoldDB" id="X0Z948"/>
<reference evidence="2" key="1">
    <citation type="journal article" date="2014" name="Front. Microbiol.">
        <title>High frequency of phylogenetically diverse reductive dehalogenase-homologous genes in deep subseafloor sedimentary metagenomes.</title>
        <authorList>
            <person name="Kawai M."/>
            <person name="Futagami T."/>
            <person name="Toyoda A."/>
            <person name="Takaki Y."/>
            <person name="Nishi S."/>
            <person name="Hori S."/>
            <person name="Arai W."/>
            <person name="Tsubouchi T."/>
            <person name="Morono Y."/>
            <person name="Uchiyama I."/>
            <person name="Ito T."/>
            <person name="Fujiyama A."/>
            <person name="Inagaki F."/>
            <person name="Takami H."/>
        </authorList>
    </citation>
    <scope>NUCLEOTIDE SEQUENCE</scope>
    <source>
        <strain evidence="2">Expedition CK06-06</strain>
    </source>
</reference>
<dbReference type="GO" id="GO:0047444">
    <property type="term" value="F:N-acylneuraminate-9-phosphate synthase activity"/>
    <property type="evidence" value="ECO:0007669"/>
    <property type="project" value="TreeGrafter"/>
</dbReference>
<dbReference type="Gene3D" id="3.20.20.70">
    <property type="entry name" value="Aldolase class I"/>
    <property type="match status" value="1"/>
</dbReference>
<feature type="domain" description="PseI/NeuA/B-like" evidence="1">
    <location>
        <begin position="2"/>
        <end position="54"/>
    </location>
</feature>
<dbReference type="PANTHER" id="PTHR42966">
    <property type="entry name" value="N-ACETYLNEURAMINATE SYNTHASE"/>
    <property type="match status" value="1"/>
</dbReference>
<comment type="caution">
    <text evidence="2">The sequence shown here is derived from an EMBL/GenBank/DDBJ whole genome shotgun (WGS) entry which is preliminary data.</text>
</comment>
<evidence type="ECO:0000259" key="1">
    <source>
        <dbReference type="Pfam" id="PF03102"/>
    </source>
</evidence>
<gene>
    <name evidence="2" type="ORF">S01H1_80076</name>
</gene>
<dbReference type="Pfam" id="PF03102">
    <property type="entry name" value="NeuB"/>
    <property type="match status" value="1"/>
</dbReference>
<dbReference type="InterPro" id="IPR013132">
    <property type="entry name" value="PseI/NeuA/B-like_N"/>
</dbReference>
<dbReference type="GO" id="GO:0016051">
    <property type="term" value="P:carbohydrate biosynthetic process"/>
    <property type="evidence" value="ECO:0007669"/>
    <property type="project" value="InterPro"/>
</dbReference>
<name>X0Z948_9ZZZZ</name>
<protein>
    <recommendedName>
        <fullName evidence="1">PseI/NeuA/B-like domain-containing protein</fullName>
    </recommendedName>
</protein>
<sequence length="55" mass="6058">ASVVAMSLGARIIEKHFTLDRDLPGPDQICSIEPDKLRLLCKMRDDIEEIFGGGS</sequence>
<accession>X0Z948</accession>